<comment type="cofactor">
    <cofactor evidence="6">
        <name>FMN</name>
        <dbReference type="ChEBI" id="CHEBI:58210"/>
    </cofactor>
</comment>
<dbReference type="InterPro" id="IPR007329">
    <property type="entry name" value="FMN-bd"/>
</dbReference>
<evidence type="ECO:0000313" key="9">
    <source>
        <dbReference type="Proteomes" id="UP000294338"/>
    </source>
</evidence>
<protein>
    <recommendedName>
        <fullName evidence="6">Ion-translocating oxidoreductase complex subunit G</fullName>
        <ecNumber evidence="6">7.-.-.-</ecNumber>
    </recommendedName>
    <alternativeName>
        <fullName evidence="6">Rnf electron transport complex subunit G</fullName>
    </alternativeName>
</protein>
<comment type="subcellular location">
    <subcellularLocation>
        <location evidence="6">Cell inner membrane</location>
        <topology evidence="6">Single-pass membrane protein</topology>
    </subcellularLocation>
</comment>
<dbReference type="GO" id="GO:0009055">
    <property type="term" value="F:electron transfer activity"/>
    <property type="evidence" value="ECO:0007669"/>
    <property type="project" value="InterPro"/>
</dbReference>
<keyword evidence="6" id="KW-0472">Membrane</keyword>
<keyword evidence="6" id="KW-1003">Cell membrane</keyword>
<name>A0A451D2T3_9GAMM</name>
<dbReference type="HAMAP" id="MF_00479">
    <property type="entry name" value="RsxG_RnfG"/>
    <property type="match status" value="1"/>
</dbReference>
<organism evidence="8 9">
    <name type="scientific">Candidatus Erwinia haradaeae</name>
    <dbReference type="NCBI Taxonomy" id="1922217"/>
    <lineage>
        <taxon>Bacteria</taxon>
        <taxon>Pseudomonadati</taxon>
        <taxon>Pseudomonadota</taxon>
        <taxon>Gammaproteobacteria</taxon>
        <taxon>Enterobacterales</taxon>
        <taxon>Erwiniaceae</taxon>
        <taxon>Erwinia</taxon>
    </lineage>
</organism>
<comment type="subunit">
    <text evidence="6">The complex is composed of six subunits: RnfA, RnfB, RnfC, RnfD, RnfE and RnfG.</text>
</comment>
<evidence type="ECO:0000313" key="8">
    <source>
        <dbReference type="EMBL" id="VFP79964.1"/>
    </source>
</evidence>
<feature type="domain" description="FMN-binding" evidence="7">
    <location>
        <begin position="100"/>
        <end position="192"/>
    </location>
</feature>
<keyword evidence="4 6" id="KW-0288">FMN</keyword>
<gene>
    <name evidence="8" type="primary">rsxG</name>
    <name evidence="6" type="synonym">rnfG</name>
    <name evidence="8" type="ORF">ERCISPPS3390_030</name>
</gene>
<dbReference type="NCBIfam" id="TIGR01947">
    <property type="entry name" value="rnfG"/>
    <property type="match status" value="1"/>
</dbReference>
<proteinExistence type="inferred from homology"/>
<dbReference type="Proteomes" id="UP000294338">
    <property type="component" value="Chromosome 1"/>
</dbReference>
<dbReference type="EMBL" id="LR217705">
    <property type="protein sequence ID" value="VFP79964.1"/>
    <property type="molecule type" value="Genomic_DNA"/>
</dbReference>
<comment type="similarity">
    <text evidence="6">Belongs to the RnfG family.</text>
</comment>
<reference evidence="8 9" key="1">
    <citation type="submission" date="2019-02" db="EMBL/GenBank/DDBJ databases">
        <authorList>
            <person name="Manzano-Marin A."/>
            <person name="Manzano-Marin A."/>
        </authorList>
    </citation>
    <scope>NUCLEOTIDE SEQUENCE [LARGE SCALE GENOMIC DNA]</scope>
    <source>
        <strain evidence="8 9">ErCisplendens/pseudotsugae</strain>
    </source>
</reference>
<dbReference type="InterPro" id="IPR010209">
    <property type="entry name" value="Ion_transpt_RnfG/RsxG"/>
</dbReference>
<dbReference type="GO" id="GO:0022900">
    <property type="term" value="P:electron transport chain"/>
    <property type="evidence" value="ECO:0007669"/>
    <property type="project" value="UniProtKB-UniRule"/>
</dbReference>
<keyword evidence="3 6" id="KW-0285">Flavoprotein</keyword>
<dbReference type="GO" id="GO:0005886">
    <property type="term" value="C:plasma membrane"/>
    <property type="evidence" value="ECO:0007669"/>
    <property type="project" value="UniProtKB-SubCell"/>
</dbReference>
<dbReference type="PANTHER" id="PTHR36118:SF1">
    <property type="entry name" value="ION-TRANSLOCATING OXIDOREDUCTASE COMPLEX SUBUNIT G"/>
    <property type="match status" value="1"/>
</dbReference>
<evidence type="ECO:0000256" key="2">
    <source>
        <dbReference type="ARBA" id="ARBA00022553"/>
    </source>
</evidence>
<keyword evidence="6" id="KW-0812">Transmembrane</keyword>
<dbReference type="EC" id="7.-.-.-" evidence="6"/>
<evidence type="ECO:0000256" key="3">
    <source>
        <dbReference type="ARBA" id="ARBA00022630"/>
    </source>
</evidence>
<evidence type="ECO:0000256" key="4">
    <source>
        <dbReference type="ARBA" id="ARBA00022643"/>
    </source>
</evidence>
<dbReference type="RefSeq" id="WP_197094851.1">
    <property type="nucleotide sequence ID" value="NZ_LR217705.1"/>
</dbReference>
<keyword evidence="8" id="KW-0560">Oxidoreductase</keyword>
<keyword evidence="6" id="KW-0997">Cell inner membrane</keyword>
<evidence type="ECO:0000256" key="1">
    <source>
        <dbReference type="ARBA" id="ARBA00022448"/>
    </source>
</evidence>
<dbReference type="GO" id="GO:0016491">
    <property type="term" value="F:oxidoreductase activity"/>
    <property type="evidence" value="ECO:0007669"/>
    <property type="project" value="UniProtKB-KW"/>
</dbReference>
<dbReference type="SMART" id="SM00900">
    <property type="entry name" value="FMN_bind"/>
    <property type="match status" value="1"/>
</dbReference>
<dbReference type="AlphaFoldDB" id="A0A451D2T3"/>
<dbReference type="PANTHER" id="PTHR36118">
    <property type="entry name" value="ION-TRANSLOCATING OXIDOREDUCTASE COMPLEX SUBUNIT G"/>
    <property type="match status" value="1"/>
</dbReference>
<comment type="function">
    <text evidence="6">Part of a membrane-bound complex that couples electron transfer with translocation of ions across the membrane.</text>
</comment>
<keyword evidence="1 6" id="KW-0813">Transport</keyword>
<evidence type="ECO:0000259" key="7">
    <source>
        <dbReference type="SMART" id="SM00900"/>
    </source>
</evidence>
<accession>A0A451D2T3</accession>
<dbReference type="GO" id="GO:0010181">
    <property type="term" value="F:FMN binding"/>
    <property type="evidence" value="ECO:0007669"/>
    <property type="project" value="InterPro"/>
</dbReference>
<evidence type="ECO:0000256" key="6">
    <source>
        <dbReference type="HAMAP-Rule" id="MF_00479"/>
    </source>
</evidence>
<dbReference type="Pfam" id="PF04205">
    <property type="entry name" value="FMN_bind"/>
    <property type="match status" value="1"/>
</dbReference>
<dbReference type="PIRSF" id="PIRSF006091">
    <property type="entry name" value="E_trnsport_RnfG"/>
    <property type="match status" value="1"/>
</dbReference>
<keyword evidence="5 6" id="KW-0249">Electron transport</keyword>
<sequence length="211" mass="23460">MLNIIRKNGVILAIFAAITTGLTAIIHEVTKPAIQDQRSLTRQNLLDQVLPSKLYNNNLQSSCYIIRNPELGDNIEHRLYIAKKDEKPVAVALETTASNGYSGNIKIIVGANFNGLIYGARVLEHHETPGLGDKIELRLSNWINSFHDKIVDKHHIANFAVKKDGGDFDQFTGATITPRAVVNAVKNNTLFIKTLPETIPHLKKCNKNTEE</sequence>
<dbReference type="NCBIfam" id="NF002519">
    <property type="entry name" value="PRK01908.1"/>
    <property type="match status" value="1"/>
</dbReference>
<keyword evidence="6" id="KW-1278">Translocase</keyword>
<feature type="modified residue" description="FMN phosphoryl threonine" evidence="6">
    <location>
        <position position="175"/>
    </location>
</feature>
<keyword evidence="2 6" id="KW-0597">Phosphoprotein</keyword>
<evidence type="ECO:0000256" key="5">
    <source>
        <dbReference type="ARBA" id="ARBA00022982"/>
    </source>
</evidence>
<keyword evidence="6" id="KW-1133">Transmembrane helix</keyword>